<dbReference type="VEuPathDB" id="ToxoDB:BESB_073690"/>
<dbReference type="InterPro" id="IPR001040">
    <property type="entry name" value="TIF_eIF_4E"/>
</dbReference>
<feature type="region of interest" description="Disordered" evidence="1">
    <location>
        <begin position="590"/>
        <end position="761"/>
    </location>
</feature>
<evidence type="ECO:0000313" key="2">
    <source>
        <dbReference type="EMBL" id="PFH34217.1"/>
    </source>
</evidence>
<dbReference type="GeneID" id="40312295"/>
<feature type="region of interest" description="Disordered" evidence="1">
    <location>
        <begin position="151"/>
        <end position="339"/>
    </location>
</feature>
<reference evidence="2 3" key="1">
    <citation type="submission" date="2017-09" db="EMBL/GenBank/DDBJ databases">
        <title>Genome sequencing of Besnoitia besnoiti strain Bb-Ger1.</title>
        <authorList>
            <person name="Schares G."/>
            <person name="Venepally P."/>
            <person name="Lorenzi H.A."/>
        </authorList>
    </citation>
    <scope>NUCLEOTIDE SEQUENCE [LARGE SCALE GENOMIC DNA]</scope>
    <source>
        <strain evidence="2 3">Bb-Ger1</strain>
    </source>
</reference>
<feature type="compositionally biased region" description="Low complexity" evidence="1">
    <location>
        <begin position="1801"/>
        <end position="1820"/>
    </location>
</feature>
<dbReference type="Pfam" id="PF01652">
    <property type="entry name" value="IF4E"/>
    <property type="match status" value="1"/>
</dbReference>
<feature type="compositionally biased region" description="Basic and acidic residues" evidence="1">
    <location>
        <begin position="627"/>
        <end position="642"/>
    </location>
</feature>
<dbReference type="OrthoDB" id="347748at2759"/>
<keyword evidence="3" id="KW-1185">Reference proteome</keyword>
<feature type="region of interest" description="Disordered" evidence="1">
    <location>
        <begin position="1285"/>
        <end position="1380"/>
    </location>
</feature>
<dbReference type="GO" id="GO:0003743">
    <property type="term" value="F:translation initiation factor activity"/>
    <property type="evidence" value="ECO:0007669"/>
    <property type="project" value="InterPro"/>
</dbReference>
<feature type="region of interest" description="Disordered" evidence="1">
    <location>
        <begin position="982"/>
        <end position="1114"/>
    </location>
</feature>
<feature type="region of interest" description="Disordered" evidence="1">
    <location>
        <begin position="1428"/>
        <end position="1456"/>
    </location>
</feature>
<feature type="region of interest" description="Disordered" evidence="1">
    <location>
        <begin position="431"/>
        <end position="450"/>
    </location>
</feature>
<feature type="region of interest" description="Disordered" evidence="1">
    <location>
        <begin position="369"/>
        <end position="389"/>
    </location>
</feature>
<feature type="region of interest" description="Disordered" evidence="1">
    <location>
        <begin position="1469"/>
        <end position="1559"/>
    </location>
</feature>
<feature type="compositionally biased region" description="Basic and acidic residues" evidence="1">
    <location>
        <begin position="1078"/>
        <end position="1108"/>
    </location>
</feature>
<protein>
    <recommendedName>
        <fullName evidence="4">Eukaryotic initiation factor 4E</fullName>
    </recommendedName>
</protein>
<feature type="compositionally biased region" description="Pro residues" evidence="1">
    <location>
        <begin position="982"/>
        <end position="994"/>
    </location>
</feature>
<dbReference type="GO" id="GO:0003723">
    <property type="term" value="F:RNA binding"/>
    <property type="evidence" value="ECO:0007669"/>
    <property type="project" value="InterPro"/>
</dbReference>
<feature type="compositionally biased region" description="Low complexity" evidence="1">
    <location>
        <begin position="320"/>
        <end position="339"/>
    </location>
</feature>
<feature type="compositionally biased region" description="Gly residues" evidence="1">
    <location>
        <begin position="1303"/>
        <end position="1317"/>
    </location>
</feature>
<feature type="compositionally biased region" description="Basic and acidic residues" evidence="1">
    <location>
        <begin position="112"/>
        <end position="138"/>
    </location>
</feature>
<dbReference type="InterPro" id="IPR023398">
    <property type="entry name" value="TIF_eIF4e-like"/>
</dbReference>
<dbReference type="RefSeq" id="XP_029218226.1">
    <property type="nucleotide sequence ID" value="XM_029365742.1"/>
</dbReference>
<organism evidence="2 3">
    <name type="scientific">Besnoitia besnoiti</name>
    <name type="common">Apicomplexan protozoan</name>
    <dbReference type="NCBI Taxonomy" id="94643"/>
    <lineage>
        <taxon>Eukaryota</taxon>
        <taxon>Sar</taxon>
        <taxon>Alveolata</taxon>
        <taxon>Apicomplexa</taxon>
        <taxon>Conoidasida</taxon>
        <taxon>Coccidia</taxon>
        <taxon>Eucoccidiorida</taxon>
        <taxon>Eimeriorina</taxon>
        <taxon>Sarcocystidae</taxon>
        <taxon>Besnoitia</taxon>
    </lineage>
</organism>
<feature type="compositionally biased region" description="Low complexity" evidence="1">
    <location>
        <begin position="662"/>
        <end position="671"/>
    </location>
</feature>
<feature type="compositionally biased region" description="Polar residues" evidence="1">
    <location>
        <begin position="262"/>
        <end position="273"/>
    </location>
</feature>
<dbReference type="KEGG" id="bbes:BESB_073690"/>
<gene>
    <name evidence="2" type="ORF">BESB_073690</name>
</gene>
<feature type="region of interest" description="Disordered" evidence="1">
    <location>
        <begin position="69"/>
        <end position="138"/>
    </location>
</feature>
<evidence type="ECO:0000256" key="1">
    <source>
        <dbReference type="SAM" id="MobiDB-lite"/>
    </source>
</evidence>
<feature type="compositionally biased region" description="Basic and acidic residues" evidence="1">
    <location>
        <begin position="1821"/>
        <end position="1832"/>
    </location>
</feature>
<feature type="region of interest" description="Disordered" evidence="1">
    <location>
        <begin position="1801"/>
        <end position="1836"/>
    </location>
</feature>
<feature type="compositionally biased region" description="Polar residues" evidence="1">
    <location>
        <begin position="1346"/>
        <end position="1356"/>
    </location>
</feature>
<dbReference type="Proteomes" id="UP000224006">
    <property type="component" value="Unassembled WGS sequence"/>
</dbReference>
<proteinExistence type="predicted"/>
<feature type="compositionally biased region" description="Polar residues" evidence="1">
    <location>
        <begin position="217"/>
        <end position="226"/>
    </location>
</feature>
<feature type="compositionally biased region" description="Basic and acidic residues" evidence="1">
    <location>
        <begin position="1662"/>
        <end position="1675"/>
    </location>
</feature>
<feature type="region of interest" description="Disordered" evidence="1">
    <location>
        <begin position="1168"/>
        <end position="1236"/>
    </location>
</feature>
<dbReference type="Gene3D" id="3.30.760.10">
    <property type="entry name" value="RNA Cap, Translation Initiation Factor Eif4e"/>
    <property type="match status" value="1"/>
</dbReference>
<sequence>MPACQFVIGSCGEHQKEGRSVISNQRIRSLPRGGTGTEQGDTETSQGVAFARDLERDLKRESWTLDADERRNAAECCGSPSPLMKLSRLSSAAPSSDERSHAHLLQEASEPPLREERLREDRQATQSRKEGVHREERGACLQGLPLECHTASPGVSPRMRLSTGSPHGTNGVECRRPSADGVSASTSHDGRAPERQPASAHNESGGERPLDTCAHRCSTSEGSSVGSCLGDDSSDLREKTSAECCGGAEAPDGVPCAPTSPPQSIGSASTKGSSPEVVSAACRSCGPGRELTASSAVDSESSFSRERCSLSPELCPQVPLSPSKEGESSSASLSAGDDSFPQSILLPSVSCPVESAASVCGGTTRASALDVSGVSESQSPLEGDPPPLRRRWVSFDLLDSDSDYLDPDEEDAEQRELERLAAAAAAEAARLARQSKSRGGSRSSSYLRGSNRATEQNAAFLGLPLKTAGLALHEGAEGEIRDEGGFLQAAQARQGPGKGVEAGLDYSPFLSDRHHAAAFAHAGKRARVLYETSNGVYGHDGKLPEGGERLERGDISLGSEGFEFFRNAATLFLLHGREDVRFVDEQGEKAANGVEAKTREDDEDGWVVAGRKRKPVSDNGGCRRSSGRPEGKGKSRREDRPPVRWVAWLDPCSSSGGAKTEPATLAAGQALPPAPPCRSPRPGSQTPSESAGNPAREGSGEALSGSSREDAQPASSAGQGAKDAAECGPQTSSSPGEARSDEKCPSTGGGQGPADGGASAAGVPWSKQLQEEYEQCLERVAKLSSWSAVTPFLAWWLPASAIRGNLHNLCLFKNPVKPLWEHPDNIRGGHFALRRFATKATVQEMFHLLATTVLRDEHVVPVRHCNGIVLCVRQHWRKHKIEFWTASLDSGIVSQQESLLRRLLTELPEGSGLGVELEFVSHRELVQRNHMKVMRARGKLPRTAGGGTPTEPVAGVSPVAPNWSGVCAQKPLLPRSAVDLPAPPPLLPEGPPCLPSTKTNKAFPGEHRAAKGKHGAEKREADGDCRAAGSDKLGDSAASAKKQTSRDGATTSACGAEKKGSGYAPLQPAPWQGSLADDTARKRGGEDARRRGERVRDEDVRFSEHDAQHGAGSEAELGAEVCAPGTLAACGSGDRGGAPLLRCPDSLGEGEFLSLLKDGRNEVFEGAAAQASAYDPHEGRADRGGGMADPAGPQLRGDVAAANCGSALWSGQDGTMPRRTRGPRGESTKTGDLPALMQAPPPLLPGEPIPFPGRPSWWQTGQSSAPFTHLAGNEFGGDDASLRGPELCESATGFGFDEADPSAGGGRPSSGGAGSGGTEPLCPHVSHAPLQRGEGGSSPGSMAAKTASSNPSSTSPLLRPGGGGYPRHAPLHLGGRRLPAGTSLTAAGQVWPRGAPHATYNSGRGVLPRAGEEDSVFASRSVGASAMGRRNGAAGGDSALSSGPHSEPLGGYGPSAGAASLRGGAVSAFSGAGNPSRGGDRPFVSGSSQLPRDGSGGAAKSLAAPSHVANRRGSHASRNGVARLSQRRNSRGEDQEDVPSMPSPAGGATPRGPSWRTMFGPNEEEQRRRLATQMVSRISVKSIPDYFSMQLAANLRGASFGSAAAIQAVAGGSSALPASSAPLGAGFLSVNPAEGSTGPLPAHGIDAFNVSSYGIAAGESSGGERNDVSGARDETASQDPAQHPLSAIFGGGSIPCGAFPPVIPPRLLASPSVGRAVASVLQAQLPPVSPVMQVAQRHLGLISPGIEPHFLGHVAAGLEVGLTKRSRPTGACGGSPTARSGVDGSLQDLYLPPLAAHPALDAATPVPSPTSAALASPKAAKGGEREEGRQEDALSLASAEQAFASRRPFAFNPQAAVFRPSWVPEVGRSDRQEEEPRRRESHEKVSAREGSAAKYDAEKDARAHTSQENGEHSAHSRARPAKTSCQAKVREGGKPALAPAPNAVPAAAPGTKLTECAGGVAAGSEVFADSEDGRV</sequence>
<name>A0A2A9MF08_BESBE</name>
<feature type="compositionally biased region" description="Basic and acidic residues" evidence="1">
    <location>
        <begin position="1895"/>
        <end position="1914"/>
    </location>
</feature>
<dbReference type="EMBL" id="NWUJ01000007">
    <property type="protein sequence ID" value="PFH34217.1"/>
    <property type="molecule type" value="Genomic_DNA"/>
</dbReference>
<dbReference type="SUPFAM" id="SSF55418">
    <property type="entry name" value="eIF4e-like"/>
    <property type="match status" value="1"/>
</dbReference>
<feature type="compositionally biased region" description="Basic and acidic residues" evidence="1">
    <location>
        <begin position="1867"/>
        <end position="1887"/>
    </location>
</feature>
<feature type="region of interest" description="Disordered" evidence="1">
    <location>
        <begin position="1659"/>
        <end position="1681"/>
    </location>
</feature>
<feature type="region of interest" description="Disordered" evidence="1">
    <location>
        <begin position="17"/>
        <end position="45"/>
    </location>
</feature>
<evidence type="ECO:0000313" key="3">
    <source>
        <dbReference type="Proteomes" id="UP000224006"/>
    </source>
</evidence>
<feature type="compositionally biased region" description="Low complexity" evidence="1">
    <location>
        <begin position="1935"/>
        <end position="1949"/>
    </location>
</feature>
<feature type="region of interest" description="Disordered" evidence="1">
    <location>
        <begin position="1392"/>
        <end position="1412"/>
    </location>
</feature>
<accession>A0A2A9MF08</accession>
<feature type="compositionally biased region" description="Basic and acidic residues" evidence="1">
    <location>
        <begin position="204"/>
        <end position="214"/>
    </location>
</feature>
<feature type="region of interest" description="Disordered" evidence="1">
    <location>
        <begin position="1866"/>
        <end position="1950"/>
    </location>
</feature>
<comment type="caution">
    <text evidence="2">The sequence shown here is derived from an EMBL/GenBank/DDBJ whole genome shotgun (WGS) entry which is preliminary data.</text>
</comment>
<evidence type="ECO:0008006" key="4">
    <source>
        <dbReference type="Google" id="ProtNLM"/>
    </source>
</evidence>
<feature type="compositionally biased region" description="Basic and acidic residues" evidence="1">
    <location>
        <begin position="1004"/>
        <end position="1025"/>
    </location>
</feature>